<organism evidence="2 3">
    <name type="scientific">Plakobranchus ocellatus</name>
    <dbReference type="NCBI Taxonomy" id="259542"/>
    <lineage>
        <taxon>Eukaryota</taxon>
        <taxon>Metazoa</taxon>
        <taxon>Spiralia</taxon>
        <taxon>Lophotrochozoa</taxon>
        <taxon>Mollusca</taxon>
        <taxon>Gastropoda</taxon>
        <taxon>Heterobranchia</taxon>
        <taxon>Euthyneura</taxon>
        <taxon>Panpulmonata</taxon>
        <taxon>Sacoglossa</taxon>
        <taxon>Placobranchoidea</taxon>
        <taxon>Plakobranchidae</taxon>
        <taxon>Plakobranchus</taxon>
    </lineage>
</organism>
<feature type="region of interest" description="Disordered" evidence="1">
    <location>
        <begin position="1"/>
        <end position="39"/>
    </location>
</feature>
<sequence>MMKKKKKNEEEKRKKKKESKVRRKRKSTKQEEEEEEKPVPLRKIDAEIVAETLVYICSQFPYGRLMPRLWPRRWCISAAGCVFQRKCSATKGCS</sequence>
<accession>A0AAV4B0M9</accession>
<keyword evidence="3" id="KW-1185">Reference proteome</keyword>
<proteinExistence type="predicted"/>
<dbReference type="Proteomes" id="UP000735302">
    <property type="component" value="Unassembled WGS sequence"/>
</dbReference>
<feature type="compositionally biased region" description="Basic residues" evidence="1">
    <location>
        <begin position="13"/>
        <end position="27"/>
    </location>
</feature>
<evidence type="ECO:0000313" key="2">
    <source>
        <dbReference type="EMBL" id="GFO11924.1"/>
    </source>
</evidence>
<evidence type="ECO:0000256" key="1">
    <source>
        <dbReference type="SAM" id="MobiDB-lite"/>
    </source>
</evidence>
<gene>
    <name evidence="2" type="ORF">PoB_003842900</name>
</gene>
<dbReference type="EMBL" id="BLXT01004368">
    <property type="protein sequence ID" value="GFO11924.1"/>
    <property type="molecule type" value="Genomic_DNA"/>
</dbReference>
<reference evidence="2 3" key="1">
    <citation type="journal article" date="2021" name="Elife">
        <title>Chloroplast acquisition without the gene transfer in kleptoplastic sea slugs, Plakobranchus ocellatus.</title>
        <authorList>
            <person name="Maeda T."/>
            <person name="Takahashi S."/>
            <person name="Yoshida T."/>
            <person name="Shimamura S."/>
            <person name="Takaki Y."/>
            <person name="Nagai Y."/>
            <person name="Toyoda A."/>
            <person name="Suzuki Y."/>
            <person name="Arimoto A."/>
            <person name="Ishii H."/>
            <person name="Satoh N."/>
            <person name="Nishiyama T."/>
            <person name="Hasebe M."/>
            <person name="Maruyama T."/>
            <person name="Minagawa J."/>
            <person name="Obokata J."/>
            <person name="Shigenobu S."/>
        </authorList>
    </citation>
    <scope>NUCLEOTIDE SEQUENCE [LARGE SCALE GENOMIC DNA]</scope>
</reference>
<protein>
    <submittedName>
        <fullName evidence="2">Uncharacterized protein</fullName>
    </submittedName>
</protein>
<evidence type="ECO:0000313" key="3">
    <source>
        <dbReference type="Proteomes" id="UP000735302"/>
    </source>
</evidence>
<comment type="caution">
    <text evidence="2">The sequence shown here is derived from an EMBL/GenBank/DDBJ whole genome shotgun (WGS) entry which is preliminary data.</text>
</comment>
<name>A0AAV4B0M9_9GAST</name>
<dbReference type="AlphaFoldDB" id="A0AAV4B0M9"/>